<keyword evidence="4 6" id="KW-0009">Actin-binding</keyword>
<dbReference type="PANTHER" id="PTHR12391">
    <property type="entry name" value="ARP2/3 COMPLEX 21 KD SUBUNIT"/>
    <property type="match status" value="1"/>
</dbReference>
<comment type="subunit">
    <text evidence="6">Component of the Arp2/3 complex.</text>
</comment>
<dbReference type="OrthoDB" id="200404at2759"/>
<evidence type="ECO:0000256" key="5">
    <source>
        <dbReference type="ARBA" id="ARBA00023212"/>
    </source>
</evidence>
<reference evidence="8" key="1">
    <citation type="journal article" date="2023" name="Commun. Biol.">
        <title>Genome analysis of Parmales, the sister group of diatoms, reveals the evolutionary specialization of diatoms from phago-mixotrophs to photoautotrophs.</title>
        <authorList>
            <person name="Ban H."/>
            <person name="Sato S."/>
            <person name="Yoshikawa S."/>
            <person name="Yamada K."/>
            <person name="Nakamura Y."/>
            <person name="Ichinomiya M."/>
            <person name="Sato N."/>
            <person name="Blanc-Mathieu R."/>
            <person name="Endo H."/>
            <person name="Kuwata A."/>
            <person name="Ogata H."/>
        </authorList>
    </citation>
    <scope>NUCLEOTIDE SEQUENCE [LARGE SCALE GENOMIC DNA]</scope>
    <source>
        <strain evidence="8">NIES 3700</strain>
    </source>
</reference>
<dbReference type="Gene3D" id="1.10.1760.10">
    <property type="entry name" value="Actin-related protein 2/3 complex subunit 3"/>
    <property type="match status" value="1"/>
</dbReference>
<comment type="caution">
    <text evidence="7">The sequence shown here is derived from an EMBL/GenBank/DDBJ whole genome shotgun (WGS) entry which is preliminary data.</text>
</comment>
<keyword evidence="8" id="KW-1185">Reference proteome</keyword>
<dbReference type="SUPFAM" id="SSF69060">
    <property type="entry name" value="Arp2/3 complex 21 kDa subunit ARPC3"/>
    <property type="match status" value="1"/>
</dbReference>
<evidence type="ECO:0000313" key="7">
    <source>
        <dbReference type="EMBL" id="GMI11190.1"/>
    </source>
</evidence>
<dbReference type="GO" id="GO:0030833">
    <property type="term" value="P:regulation of actin filament polymerization"/>
    <property type="evidence" value="ECO:0007669"/>
    <property type="project" value="InterPro"/>
</dbReference>
<dbReference type="PIRSF" id="PIRSF016315">
    <property type="entry name" value="ARP2/3_P21-Arc"/>
    <property type="match status" value="1"/>
</dbReference>
<dbReference type="AlphaFoldDB" id="A0A9W7FFJ0"/>
<accession>A0A9W7FFJ0</accession>
<keyword evidence="5 6" id="KW-0206">Cytoskeleton</keyword>
<comment type="similarity">
    <text evidence="2 6">Belongs to the ARPC3 family.</text>
</comment>
<dbReference type="GO" id="GO:0034314">
    <property type="term" value="P:Arp2/3 complex-mediated actin nucleation"/>
    <property type="evidence" value="ECO:0007669"/>
    <property type="project" value="UniProtKB-UniRule"/>
</dbReference>
<name>A0A9W7FFJ0_9STRA</name>
<dbReference type="InterPro" id="IPR036753">
    <property type="entry name" value="ARPC3_sf"/>
</dbReference>
<dbReference type="GO" id="GO:0005885">
    <property type="term" value="C:Arp2/3 protein complex"/>
    <property type="evidence" value="ECO:0007669"/>
    <property type="project" value="UniProtKB-UniRule"/>
</dbReference>
<keyword evidence="3 6" id="KW-0963">Cytoplasm</keyword>
<dbReference type="EMBL" id="BRXW01000159">
    <property type="protein sequence ID" value="GMI11190.1"/>
    <property type="molecule type" value="Genomic_DNA"/>
</dbReference>
<comment type="function">
    <text evidence="6">Functions as component of the Arp2/3 complex which is involved in regulation of actin polymerization and together with an activating nucleation-promoting factor (NPF) mediates the formation of branched actin networks.</text>
</comment>
<evidence type="ECO:0000256" key="2">
    <source>
        <dbReference type="ARBA" id="ARBA00010856"/>
    </source>
</evidence>
<comment type="subcellular location">
    <subcellularLocation>
        <location evidence="1 6">Cytoplasm</location>
        <location evidence="1 6">Cytoskeleton</location>
    </subcellularLocation>
</comment>
<sequence>MPAYHSKVDYESFPTACGCSLLPLKTQIRGPAPPDDGDKDDIVAETISFFRANVLFKNFDVQGGADRTLIYLTLYLQSCMVACEKVANKKEAKTVLYQHAIKSFVCPGDPGWGLGGMFPSASNREESDSFKAYFKQARTELSERLLDVIYGEDGTHNKWWMCFVKRKFMGKELRN</sequence>
<dbReference type="Proteomes" id="UP001165122">
    <property type="component" value="Unassembled WGS sequence"/>
</dbReference>
<evidence type="ECO:0000256" key="3">
    <source>
        <dbReference type="ARBA" id="ARBA00022490"/>
    </source>
</evidence>
<evidence type="ECO:0000313" key="8">
    <source>
        <dbReference type="Proteomes" id="UP001165122"/>
    </source>
</evidence>
<gene>
    <name evidence="7" type="ORF">TrLO_g15535</name>
</gene>
<organism evidence="7 8">
    <name type="scientific">Triparma laevis f. longispina</name>
    <dbReference type="NCBI Taxonomy" id="1714387"/>
    <lineage>
        <taxon>Eukaryota</taxon>
        <taxon>Sar</taxon>
        <taxon>Stramenopiles</taxon>
        <taxon>Ochrophyta</taxon>
        <taxon>Bolidophyceae</taxon>
        <taxon>Parmales</taxon>
        <taxon>Triparmaceae</taxon>
        <taxon>Triparma</taxon>
    </lineage>
</organism>
<dbReference type="Pfam" id="PF04062">
    <property type="entry name" value="P21-Arc"/>
    <property type="match status" value="1"/>
</dbReference>
<dbReference type="GO" id="GO:0003779">
    <property type="term" value="F:actin binding"/>
    <property type="evidence" value="ECO:0007669"/>
    <property type="project" value="UniProtKB-KW"/>
</dbReference>
<proteinExistence type="inferred from homology"/>
<protein>
    <recommendedName>
        <fullName evidence="6">Actin-related protein 2/3 complex subunit 3</fullName>
    </recommendedName>
</protein>
<evidence type="ECO:0000256" key="6">
    <source>
        <dbReference type="PIRNR" id="PIRNR016315"/>
    </source>
</evidence>
<evidence type="ECO:0000256" key="4">
    <source>
        <dbReference type="ARBA" id="ARBA00023203"/>
    </source>
</evidence>
<evidence type="ECO:0000256" key="1">
    <source>
        <dbReference type="ARBA" id="ARBA00004245"/>
    </source>
</evidence>
<dbReference type="InterPro" id="IPR007204">
    <property type="entry name" value="ARPC3"/>
</dbReference>